<evidence type="ECO:0000256" key="1">
    <source>
        <dbReference type="ARBA" id="ARBA00009447"/>
    </source>
</evidence>
<dbReference type="Gene3D" id="1.10.357.70">
    <property type="entry name" value="Exocyst complex component Sec6, C-terminal domain"/>
    <property type="match status" value="1"/>
</dbReference>
<evidence type="ECO:0000256" key="2">
    <source>
        <dbReference type="SAM" id="MobiDB-lite"/>
    </source>
</evidence>
<protein>
    <submittedName>
        <fullName evidence="3">Tumor necrosis factor alpha-induced protein 2-like</fullName>
    </submittedName>
</protein>
<reference evidence="3" key="2">
    <citation type="submission" date="2025-09" db="UniProtKB">
        <authorList>
            <consortium name="Ensembl"/>
        </authorList>
    </citation>
    <scope>IDENTIFICATION</scope>
</reference>
<keyword evidence="4" id="KW-1185">Reference proteome</keyword>
<dbReference type="AlphaFoldDB" id="A0A673H6R5"/>
<dbReference type="PANTHER" id="PTHR21292">
    <property type="entry name" value="EXOCYST COMPLEX COMPONENT SEC6-RELATED"/>
    <property type="match status" value="1"/>
</dbReference>
<dbReference type="Pfam" id="PF06046">
    <property type="entry name" value="Sec6"/>
    <property type="match status" value="2"/>
</dbReference>
<feature type="compositionally biased region" description="Polar residues" evidence="2">
    <location>
        <begin position="128"/>
        <end position="137"/>
    </location>
</feature>
<evidence type="ECO:0000313" key="4">
    <source>
        <dbReference type="Proteomes" id="UP000472270"/>
    </source>
</evidence>
<comment type="similarity">
    <text evidence="1">Belongs to the SEC6 family.</text>
</comment>
<dbReference type="Proteomes" id="UP000472270">
    <property type="component" value="Unassembled WGS sequence"/>
</dbReference>
<dbReference type="GO" id="GO:0000149">
    <property type="term" value="F:SNARE binding"/>
    <property type="evidence" value="ECO:0007669"/>
    <property type="project" value="TreeGrafter"/>
</dbReference>
<dbReference type="PANTHER" id="PTHR21292:SF17">
    <property type="entry name" value="TUMOR NECROSIS FACTOR ALPHA-INDUCED PROTEIN 2 ISOFORM X1"/>
    <property type="match status" value="1"/>
</dbReference>
<reference evidence="3" key="1">
    <citation type="submission" date="2025-08" db="UniProtKB">
        <authorList>
            <consortium name="Ensembl"/>
        </authorList>
    </citation>
    <scope>IDENTIFICATION</scope>
</reference>
<feature type="compositionally biased region" description="Basic and acidic residues" evidence="2">
    <location>
        <begin position="204"/>
        <end position="215"/>
    </location>
</feature>
<feature type="region of interest" description="Disordered" evidence="2">
    <location>
        <begin position="253"/>
        <end position="274"/>
    </location>
</feature>
<name>A0A673H6R5_9TELE</name>
<dbReference type="InterPro" id="IPR010326">
    <property type="entry name" value="EXOC3/Sec6"/>
</dbReference>
<accession>A0A673H6R5</accession>
<dbReference type="InterPro" id="IPR042532">
    <property type="entry name" value="EXOC3/Sec6_C"/>
</dbReference>
<sequence>MPVLKNLPSRLKGGRFSVDLSTTRSEFILRKMSLNLNPFEEPGSDEDWPRSNGGSLLDGRVPRDRNPFEDEEDENEANEVRRGRSGKGGSIKGTLERMKGVSPLKTLGKLGKNLRMSGRSKGKDAPSPQGSIGSASPMQRKKKGRRSSEGSLLRMAGKCKESLTNGDLCSETDPDSTSRLSFLKMVGKGKMKRESMQDHSSQGPEKEPVEEVPEVKPREPLSVLEILQLVTKRDLFLADTHILELEQECREAESLTAGGTEDFSSPSSKDSSRRKAKDVELLYEALQKELWDVVRESLRSPTAGPNLGLVVQVLQQEELADRDWAQSEGAAPGGPRPREFKKRWREAVVELADANLPQHEEARAGELAAYLDKLRVRMVEDLGAARRNVMSVYPVEYDSFLVYTQSYHQAVTRRLQAITNGDLQITDIYSLLDWLYNIYNRDVLGTVTITTPINLSQLGPLLPAETVEKLELDCLNSVRGKVTNELSQVLEEEEKRWLDTLNVEEYQLPLARTVIQRLQEDLERSAAVNRDLGSRVAQCSLNGLADFLYSFQRKVEMFHEMLVNSCEVNEDGYIAKTIALVNCCPTFRSFVERCGQCDPSTSEDSIRRANTALDRIVSLSVRVLNDRLFEHIRVLVMEVHRRVMTEYVRAIMRGRIICTSLKMRKRMAGRLRDEGKHLKTLFKELESSASWLDSAIPHLSEIIVLEDTPSIQMEVGVLVREFPDIRRKHVSAILNIRGMTRQTERQEILNIVKDIENSDSVMWVSRDRALFAEVPVTSEVHCLNVGLSRVALTASSLFSSMRFRRRRTPTRENQDDML</sequence>
<feature type="region of interest" description="Disordered" evidence="2">
    <location>
        <begin position="38"/>
        <end position="215"/>
    </location>
</feature>
<dbReference type="Ensembl" id="ENSSRHT00000022108.1">
    <property type="protein sequence ID" value="ENSSRHP00000021438.1"/>
    <property type="gene ID" value="ENSSRHG00000011401.1"/>
</dbReference>
<dbReference type="GO" id="GO:0000145">
    <property type="term" value="C:exocyst"/>
    <property type="evidence" value="ECO:0007669"/>
    <property type="project" value="InterPro"/>
</dbReference>
<organism evidence="3 4">
    <name type="scientific">Sinocyclocheilus rhinocerous</name>
    <dbReference type="NCBI Taxonomy" id="307959"/>
    <lineage>
        <taxon>Eukaryota</taxon>
        <taxon>Metazoa</taxon>
        <taxon>Chordata</taxon>
        <taxon>Craniata</taxon>
        <taxon>Vertebrata</taxon>
        <taxon>Euteleostomi</taxon>
        <taxon>Actinopterygii</taxon>
        <taxon>Neopterygii</taxon>
        <taxon>Teleostei</taxon>
        <taxon>Ostariophysi</taxon>
        <taxon>Cypriniformes</taxon>
        <taxon>Cyprinidae</taxon>
        <taxon>Cyprininae</taxon>
        <taxon>Sinocyclocheilus</taxon>
    </lineage>
</organism>
<gene>
    <name evidence="3" type="primary">LOC107726108</name>
</gene>
<evidence type="ECO:0000313" key="3">
    <source>
        <dbReference type="Ensembl" id="ENSSRHP00000021438.1"/>
    </source>
</evidence>
<dbReference type="GO" id="GO:0051601">
    <property type="term" value="P:exocyst localization"/>
    <property type="evidence" value="ECO:0007669"/>
    <property type="project" value="TreeGrafter"/>
</dbReference>
<dbReference type="GO" id="GO:0006887">
    <property type="term" value="P:exocytosis"/>
    <property type="evidence" value="ECO:0007669"/>
    <property type="project" value="InterPro"/>
</dbReference>
<proteinExistence type="inferred from homology"/>